<name>A0AAE1B4B8_9GAST</name>
<accession>A0AAE1B4B8</accession>
<protein>
    <submittedName>
        <fullName evidence="1">Uncharacterized protein</fullName>
    </submittedName>
</protein>
<proteinExistence type="predicted"/>
<dbReference type="AlphaFoldDB" id="A0AAE1B4B8"/>
<dbReference type="Proteomes" id="UP001283361">
    <property type="component" value="Unassembled WGS sequence"/>
</dbReference>
<gene>
    <name evidence="1" type="ORF">RRG08_048834</name>
</gene>
<evidence type="ECO:0000313" key="2">
    <source>
        <dbReference type="Proteomes" id="UP001283361"/>
    </source>
</evidence>
<sequence>MGIDDSKKLVMVLLMRAIMGNRGKLMIVPLSRADTINSLERARSILIAIERKKPKTAFSLHDLQYIPELPFLAARAVNVGHIGKSRKLVMVMAGTNGVEKVVIVPLKRAVCENSRSKKLATILLGNKSDKT</sequence>
<reference evidence="1" key="1">
    <citation type="journal article" date="2023" name="G3 (Bethesda)">
        <title>A reference genome for the long-term kleptoplast-retaining sea slug Elysia crispata morphotype clarki.</title>
        <authorList>
            <person name="Eastman K.E."/>
            <person name="Pendleton A.L."/>
            <person name="Shaikh M.A."/>
            <person name="Suttiyut T."/>
            <person name="Ogas R."/>
            <person name="Tomko P."/>
            <person name="Gavelis G."/>
            <person name="Widhalm J.R."/>
            <person name="Wisecaver J.H."/>
        </authorList>
    </citation>
    <scope>NUCLEOTIDE SEQUENCE</scope>
    <source>
        <strain evidence="1">ECLA1</strain>
    </source>
</reference>
<organism evidence="1 2">
    <name type="scientific">Elysia crispata</name>
    <name type="common">lettuce slug</name>
    <dbReference type="NCBI Taxonomy" id="231223"/>
    <lineage>
        <taxon>Eukaryota</taxon>
        <taxon>Metazoa</taxon>
        <taxon>Spiralia</taxon>
        <taxon>Lophotrochozoa</taxon>
        <taxon>Mollusca</taxon>
        <taxon>Gastropoda</taxon>
        <taxon>Heterobranchia</taxon>
        <taxon>Euthyneura</taxon>
        <taxon>Panpulmonata</taxon>
        <taxon>Sacoglossa</taxon>
        <taxon>Placobranchoidea</taxon>
        <taxon>Plakobranchidae</taxon>
        <taxon>Elysia</taxon>
    </lineage>
</organism>
<dbReference type="EMBL" id="JAWDGP010000586">
    <property type="protein sequence ID" value="KAK3799327.1"/>
    <property type="molecule type" value="Genomic_DNA"/>
</dbReference>
<evidence type="ECO:0000313" key="1">
    <source>
        <dbReference type="EMBL" id="KAK3799327.1"/>
    </source>
</evidence>
<comment type="caution">
    <text evidence="1">The sequence shown here is derived from an EMBL/GenBank/DDBJ whole genome shotgun (WGS) entry which is preliminary data.</text>
</comment>
<keyword evidence="2" id="KW-1185">Reference proteome</keyword>